<reference evidence="2" key="1">
    <citation type="submission" date="2022-11" db="EMBL/GenBank/DDBJ databases">
        <title>Genome Sequence of Cubamyces cubensis.</title>
        <authorList>
            <person name="Buettner E."/>
        </authorList>
    </citation>
    <scope>NUCLEOTIDE SEQUENCE</scope>
    <source>
        <strain evidence="2">MPL-01</strain>
    </source>
</reference>
<name>A0AAD7TIZ5_9APHY</name>
<evidence type="ECO:0000256" key="1">
    <source>
        <dbReference type="SAM" id="MobiDB-lite"/>
    </source>
</evidence>
<dbReference type="AlphaFoldDB" id="A0AAD7TIZ5"/>
<protein>
    <submittedName>
        <fullName evidence="2">Uncharacterized protein</fullName>
    </submittedName>
</protein>
<dbReference type="EMBL" id="JAPEVG010000443">
    <property type="protein sequence ID" value="KAJ8462726.1"/>
    <property type="molecule type" value="Genomic_DNA"/>
</dbReference>
<evidence type="ECO:0000313" key="3">
    <source>
        <dbReference type="Proteomes" id="UP001215151"/>
    </source>
</evidence>
<proteinExistence type="predicted"/>
<organism evidence="2 3">
    <name type="scientific">Trametes cubensis</name>
    <dbReference type="NCBI Taxonomy" id="1111947"/>
    <lineage>
        <taxon>Eukaryota</taxon>
        <taxon>Fungi</taxon>
        <taxon>Dikarya</taxon>
        <taxon>Basidiomycota</taxon>
        <taxon>Agaricomycotina</taxon>
        <taxon>Agaricomycetes</taxon>
        <taxon>Polyporales</taxon>
        <taxon>Polyporaceae</taxon>
        <taxon>Trametes</taxon>
    </lineage>
</organism>
<gene>
    <name evidence="2" type="ORF">ONZ51_g10717</name>
</gene>
<comment type="caution">
    <text evidence="2">The sequence shown here is derived from an EMBL/GenBank/DDBJ whole genome shotgun (WGS) entry which is preliminary data.</text>
</comment>
<feature type="region of interest" description="Disordered" evidence="1">
    <location>
        <begin position="149"/>
        <end position="178"/>
    </location>
</feature>
<feature type="compositionally biased region" description="Low complexity" evidence="1">
    <location>
        <begin position="149"/>
        <end position="168"/>
    </location>
</feature>
<dbReference type="Proteomes" id="UP001215151">
    <property type="component" value="Unassembled WGS sequence"/>
</dbReference>
<keyword evidence="3" id="KW-1185">Reference proteome</keyword>
<evidence type="ECO:0000313" key="2">
    <source>
        <dbReference type="EMBL" id="KAJ8462726.1"/>
    </source>
</evidence>
<sequence>MAQHSPSPNFNHEWRTVFYNHLARHTVSCNDEGTLTDCISWVIVHPDLYSHVEARIAHLPKVKDLINVYCALTKAAPLYSVLVKHNRRTSAPKSEKKKKVVQVASKAYQAVVQAAEKVISMLANPQAMGALSDLMPLCNKAVKWGPTSVEELTPTSSSSSSDSSYSEVESFDLLPELD</sequence>
<accession>A0AAD7TIZ5</accession>